<name>A0A2Z3GMH8_9BACT</name>
<evidence type="ECO:0000256" key="3">
    <source>
        <dbReference type="ARBA" id="ARBA00022452"/>
    </source>
</evidence>
<keyword evidence="6 7" id="KW-0998">Cell outer membrane</keyword>
<feature type="domain" description="TonB-dependent receptor plug" evidence="9">
    <location>
        <begin position="215"/>
        <end position="320"/>
    </location>
</feature>
<evidence type="ECO:0000256" key="2">
    <source>
        <dbReference type="ARBA" id="ARBA00022448"/>
    </source>
</evidence>
<dbReference type="OrthoDB" id="9768177at2"/>
<feature type="signal peptide" evidence="8">
    <location>
        <begin position="1"/>
        <end position="34"/>
    </location>
</feature>
<dbReference type="NCBIfam" id="TIGR04057">
    <property type="entry name" value="SusC_RagA_signa"/>
    <property type="match status" value="1"/>
</dbReference>
<dbReference type="InterPro" id="IPR037066">
    <property type="entry name" value="Plug_dom_sf"/>
</dbReference>
<dbReference type="Gene3D" id="2.170.130.10">
    <property type="entry name" value="TonB-dependent receptor, plug domain"/>
    <property type="match status" value="1"/>
</dbReference>
<evidence type="ECO:0000259" key="9">
    <source>
        <dbReference type="Pfam" id="PF07715"/>
    </source>
</evidence>
<dbReference type="InterPro" id="IPR036942">
    <property type="entry name" value="Beta-barrel_TonB_sf"/>
</dbReference>
<evidence type="ECO:0000256" key="7">
    <source>
        <dbReference type="PROSITE-ProRule" id="PRU01360"/>
    </source>
</evidence>
<dbReference type="KEGG" id="hnv:DDQ68_17530"/>
<dbReference type="InterPro" id="IPR039426">
    <property type="entry name" value="TonB-dep_rcpt-like"/>
</dbReference>
<accession>A0A2Z3GMH8</accession>
<dbReference type="Gene3D" id="2.60.40.1120">
    <property type="entry name" value="Carboxypeptidase-like, regulatory domain"/>
    <property type="match status" value="1"/>
</dbReference>
<comment type="similarity">
    <text evidence="7">Belongs to the TonB-dependent receptor family.</text>
</comment>
<gene>
    <name evidence="10" type="ORF">DDQ68_17530</name>
</gene>
<dbReference type="InterPro" id="IPR023997">
    <property type="entry name" value="TonB-dep_OMP_SusC/RagA_CS"/>
</dbReference>
<evidence type="ECO:0000256" key="1">
    <source>
        <dbReference type="ARBA" id="ARBA00004571"/>
    </source>
</evidence>
<evidence type="ECO:0000256" key="4">
    <source>
        <dbReference type="ARBA" id="ARBA00022692"/>
    </source>
</evidence>
<dbReference type="Pfam" id="PF07715">
    <property type="entry name" value="Plug"/>
    <property type="match status" value="1"/>
</dbReference>
<keyword evidence="8" id="KW-0732">Signal</keyword>
<dbReference type="PROSITE" id="PS52016">
    <property type="entry name" value="TONB_DEPENDENT_REC_3"/>
    <property type="match status" value="1"/>
</dbReference>
<dbReference type="RefSeq" id="WP_109657463.1">
    <property type="nucleotide sequence ID" value="NZ_CP029145.1"/>
</dbReference>
<dbReference type="GO" id="GO:0009279">
    <property type="term" value="C:cell outer membrane"/>
    <property type="evidence" value="ECO:0007669"/>
    <property type="project" value="UniProtKB-SubCell"/>
</dbReference>
<protein>
    <submittedName>
        <fullName evidence="10">TonB-dependent receptor</fullName>
    </submittedName>
</protein>
<keyword evidence="3 7" id="KW-1134">Transmembrane beta strand</keyword>
<dbReference type="InterPro" id="IPR023996">
    <property type="entry name" value="TonB-dep_OMP_SusC/RagA"/>
</dbReference>
<dbReference type="SUPFAM" id="SSF49464">
    <property type="entry name" value="Carboxypeptidase regulatory domain-like"/>
    <property type="match status" value="1"/>
</dbReference>
<dbReference type="Gene3D" id="2.40.170.20">
    <property type="entry name" value="TonB-dependent receptor, beta-barrel domain"/>
    <property type="match status" value="1"/>
</dbReference>
<dbReference type="InterPro" id="IPR012910">
    <property type="entry name" value="Plug_dom"/>
</dbReference>
<evidence type="ECO:0000256" key="5">
    <source>
        <dbReference type="ARBA" id="ARBA00023136"/>
    </source>
</evidence>
<dbReference type="InterPro" id="IPR008969">
    <property type="entry name" value="CarboxyPept-like_regulatory"/>
</dbReference>
<dbReference type="NCBIfam" id="TIGR04056">
    <property type="entry name" value="OMP_RagA_SusC"/>
    <property type="match status" value="1"/>
</dbReference>
<dbReference type="Proteomes" id="UP000245999">
    <property type="component" value="Chromosome"/>
</dbReference>
<dbReference type="EMBL" id="CP029145">
    <property type="protein sequence ID" value="AWM34428.1"/>
    <property type="molecule type" value="Genomic_DNA"/>
</dbReference>
<evidence type="ECO:0000313" key="11">
    <source>
        <dbReference type="Proteomes" id="UP000245999"/>
    </source>
</evidence>
<sequence length="1112" mass="119675">MLPRLLPLPGLPRLKRAALLQFLCLTLLSTLSIAAASPTAAQPSLTQAVTINAQDAAVYKVLADIEKQTDAHFQYSRQLIRANRHVSLRATGQPLGQVLAELLEPLRIRYTLTDDGIVLKPEAAGPVTGRVVDEKGQGLPGVNVVVKGGTTGTSTDPDGKFTLTVPDNATLVFSFVGYTSQEVAVGAQTTINVALAPDAKSLSEVVVVGYGTQRRRDLTGAVARVEGSEIVNQPVQTPTQALQGKIAGVQIISDGSPNSQPTVRIRGTGTLLAGANPLYVVDGVQTTDIRNLSNADIATIDVLKDASAAAIYGVRGANGVIIVTTKKGALGKPVLSYSGTYGFKQAAHLVEMANADQYKSYLADTSPNTKFPDYPGFTGTTNWYKEILKHGIFQNHNLAVSGATDNVRYYFSGNLLQDDGIVTQNKFQRLTVRSNTSFSLSDKVTISSQASYSHADTRDVNLGAAYLNAYRAAPFIPAKQGELYGNTSAFGNAGNPLLDIDKNNNRSLENRLQGNVGIDVRPVDWLVLRSAINLDLNFNNRTIYNYQFNNDASTFIIAGGNQFSPTSSLGVMQNNSYRYLWENTATFHKTFGGKHDLTVLAGTTTEEGQTTPLYGSRRGVPADPNQWYLNTGDPNTSVVNPYDPNNPDAGMLPSKDRRFSVLGRVNYSYEGRYLLTANLRYDASSKFASNRRTGVFPSLGVGWVLSDEDFLKDVRGLSFLKLRGSYGRLGNDQIPTNSYVTTADINVPYIINGQQTLGAVISQLKDGSVHWETTSEYDAAVEFGFLDNRLTGELTYYNKRTSNALIPINIPGILGDPDNQLITNAADITNKGMEAAVNWRAKLASGITYNFGVNATFNTNRIANLNGGQALFAGQNLVTKSDNGVAAGSFFLLDAIGVYQSADEIKNSPVSIFGTGPNGGPQVGDLKYADVNGDGKIDLNDRRYFGSYQPPVYFGVNGGLTARNFDLSFVFSGNLNNKVYNAKKQARTQGTDNIEASFAADRWTAANPSGTNPRALTSSMPNSSYFLESGAYLRLTSLVVGYTFGVSSLEKAHLASLRLFLSGQNIFTATKYTGFTPELPGGPLNSGIELVGNTSSYPTPRTLTVGLTANFK</sequence>
<evidence type="ECO:0000256" key="8">
    <source>
        <dbReference type="SAM" id="SignalP"/>
    </source>
</evidence>
<keyword evidence="10" id="KW-0675">Receptor</keyword>
<comment type="subcellular location">
    <subcellularLocation>
        <location evidence="1 7">Cell outer membrane</location>
        <topology evidence="1 7">Multi-pass membrane protein</topology>
    </subcellularLocation>
</comment>
<keyword evidence="4 7" id="KW-0812">Transmembrane</keyword>
<proteinExistence type="inferred from homology"/>
<dbReference type="Pfam" id="PF13715">
    <property type="entry name" value="CarbopepD_reg_2"/>
    <property type="match status" value="1"/>
</dbReference>
<dbReference type="AlphaFoldDB" id="A0A2Z3GMH8"/>
<dbReference type="FunFam" id="2.60.40.1120:FF:000003">
    <property type="entry name" value="Outer membrane protein Omp121"/>
    <property type="match status" value="1"/>
</dbReference>
<evidence type="ECO:0000256" key="6">
    <source>
        <dbReference type="ARBA" id="ARBA00023237"/>
    </source>
</evidence>
<reference evidence="11" key="1">
    <citation type="submission" date="2018-04" db="EMBL/GenBank/DDBJ databases">
        <title>Complete genome of Antarctic heterotrophic bacterium Hymenobacter nivis.</title>
        <authorList>
            <person name="Terashima M."/>
        </authorList>
    </citation>
    <scope>NUCLEOTIDE SEQUENCE [LARGE SCALE GENOMIC DNA]</scope>
    <source>
        <strain evidence="11">NBRC 111535</strain>
    </source>
</reference>
<evidence type="ECO:0000313" key="10">
    <source>
        <dbReference type="EMBL" id="AWM34428.1"/>
    </source>
</evidence>
<dbReference type="SUPFAM" id="SSF56935">
    <property type="entry name" value="Porins"/>
    <property type="match status" value="1"/>
</dbReference>
<keyword evidence="11" id="KW-1185">Reference proteome</keyword>
<organism evidence="10 11">
    <name type="scientific">Hymenobacter nivis</name>
    <dbReference type="NCBI Taxonomy" id="1850093"/>
    <lineage>
        <taxon>Bacteria</taxon>
        <taxon>Pseudomonadati</taxon>
        <taxon>Bacteroidota</taxon>
        <taxon>Cytophagia</taxon>
        <taxon>Cytophagales</taxon>
        <taxon>Hymenobacteraceae</taxon>
        <taxon>Hymenobacter</taxon>
    </lineage>
</organism>
<feature type="chain" id="PRO_5016251146" evidence="8">
    <location>
        <begin position="35"/>
        <end position="1112"/>
    </location>
</feature>
<keyword evidence="2 7" id="KW-0813">Transport</keyword>
<keyword evidence="5 7" id="KW-0472">Membrane</keyword>